<protein>
    <recommendedName>
        <fullName evidence="3">Spo0E like sporulation regulatory protein</fullName>
    </recommendedName>
</protein>
<comment type="caution">
    <text evidence="1">The sequence shown here is derived from an EMBL/GenBank/DDBJ whole genome shotgun (WGS) entry which is preliminary data.</text>
</comment>
<dbReference type="InterPro" id="IPR036638">
    <property type="entry name" value="HLH_DNA-bd_sf"/>
</dbReference>
<name>M1ZNT3_CLOBO</name>
<organism evidence="1 2">
    <name type="scientific">Clostridium botulinum CFSAN001627</name>
    <dbReference type="NCBI Taxonomy" id="1232189"/>
    <lineage>
        <taxon>Bacteria</taxon>
        <taxon>Bacillati</taxon>
        <taxon>Bacillota</taxon>
        <taxon>Clostridia</taxon>
        <taxon>Eubacteriales</taxon>
        <taxon>Clostridiaceae</taxon>
        <taxon>Clostridium</taxon>
    </lineage>
</organism>
<dbReference type="PATRIC" id="fig|1232189.3.peg.3731"/>
<dbReference type="InterPro" id="IPR037208">
    <property type="entry name" value="Spo0E-like_sf"/>
</dbReference>
<dbReference type="Gene3D" id="4.10.280.10">
    <property type="entry name" value="Helix-loop-helix DNA-binding domain"/>
    <property type="match status" value="1"/>
</dbReference>
<dbReference type="Pfam" id="PF09388">
    <property type="entry name" value="SpoOE-like"/>
    <property type="match status" value="1"/>
</dbReference>
<reference evidence="1 2" key="2">
    <citation type="submission" date="2013-03" db="EMBL/GenBank/DDBJ databases">
        <title>Diversity in Clostridium botulinum.</title>
        <authorList>
            <person name="Timme R.E."/>
            <person name="Allard M."/>
            <person name="Luo Y."/>
            <person name="Strain E."/>
            <person name="Gonzalez-Escalona N."/>
            <person name="Brown E."/>
        </authorList>
    </citation>
    <scope>NUCLEOTIDE SEQUENCE [LARGE SCALE GENOMIC DNA]</scope>
    <source>
        <strain evidence="1 2">CFSAN001627</strain>
    </source>
</reference>
<evidence type="ECO:0000313" key="1">
    <source>
        <dbReference type="EMBL" id="EKN38504.1"/>
    </source>
</evidence>
<dbReference type="GO" id="GO:0043937">
    <property type="term" value="P:regulation of sporulation"/>
    <property type="evidence" value="ECO:0007669"/>
    <property type="project" value="InterPro"/>
</dbReference>
<gene>
    <name evidence="1" type="ORF">CFSAN001627_23924</name>
</gene>
<accession>M1ZNT3</accession>
<evidence type="ECO:0008006" key="3">
    <source>
        <dbReference type="Google" id="ProtNLM"/>
    </source>
</evidence>
<reference evidence="1 2" key="1">
    <citation type="submission" date="2012-10" db="EMBL/GenBank/DDBJ databases">
        <authorList>
            <person name="Strain E.A."/>
            <person name="Brown E."/>
            <person name="Allard M.W."/>
            <person name="Gonzalez-Escalona N."/>
            <person name="Timme R."/>
        </authorList>
    </citation>
    <scope>NUCLEOTIDE SEQUENCE [LARGE SCALE GENOMIC DNA]</scope>
    <source>
        <strain evidence="1 2">CFSAN001627</strain>
    </source>
</reference>
<dbReference type="SUPFAM" id="SSF140500">
    <property type="entry name" value="BAS1536-like"/>
    <property type="match status" value="1"/>
</dbReference>
<dbReference type="GO" id="GO:0046983">
    <property type="term" value="F:protein dimerization activity"/>
    <property type="evidence" value="ECO:0007669"/>
    <property type="project" value="InterPro"/>
</dbReference>
<evidence type="ECO:0000313" key="2">
    <source>
        <dbReference type="Proteomes" id="UP000011944"/>
    </source>
</evidence>
<sequence length="57" mass="6840">MKYSKKSLCEQMDIVRQALHEVSITLEDEERDEEKILSVSREMDELILEYMKFGKED</sequence>
<dbReference type="EMBL" id="AMXI01001516">
    <property type="protein sequence ID" value="EKN38504.1"/>
    <property type="molecule type" value="Genomic_DNA"/>
</dbReference>
<dbReference type="AlphaFoldDB" id="M1ZNT3"/>
<dbReference type="Proteomes" id="UP000011944">
    <property type="component" value="Unassembled WGS sequence"/>
</dbReference>
<dbReference type="InterPro" id="IPR018540">
    <property type="entry name" value="Spo0E-like"/>
</dbReference>
<proteinExistence type="predicted"/>